<accession>A0ABS0SS67</accession>
<evidence type="ECO:0000313" key="1">
    <source>
        <dbReference type="EMBL" id="MBI1648091.1"/>
    </source>
</evidence>
<dbReference type="EMBL" id="JAEFDC010000018">
    <property type="protein sequence ID" value="MBI1648091.1"/>
    <property type="molecule type" value="Genomic_DNA"/>
</dbReference>
<evidence type="ECO:0000313" key="2">
    <source>
        <dbReference type="Proteomes" id="UP000641139"/>
    </source>
</evidence>
<keyword evidence="2" id="KW-1185">Reference proteome</keyword>
<sequence length="134" mass="16026">MALYKLDSYYFYNSLEKKINDFTKKENDSYPYISYLKFYSKGKLGLFVISKQDTLNLQRCFFNPQKAKMGYYYIEGNKIKTKISTIGNATLHISRKKGFIYNDSIDIRHHNFYGNIFIKRNVPKELLEGWEPDW</sequence>
<organism evidence="1 2">
    <name type="scientific">Capnocytophaga periodontitidis</name>
    <dbReference type="NCBI Taxonomy" id="2795027"/>
    <lineage>
        <taxon>Bacteria</taxon>
        <taxon>Pseudomonadati</taxon>
        <taxon>Bacteroidota</taxon>
        <taxon>Flavobacteriia</taxon>
        <taxon>Flavobacteriales</taxon>
        <taxon>Flavobacteriaceae</taxon>
        <taxon>Capnocytophaga</taxon>
    </lineage>
</organism>
<dbReference type="Proteomes" id="UP000641139">
    <property type="component" value="Unassembled WGS sequence"/>
</dbReference>
<proteinExistence type="predicted"/>
<protein>
    <submittedName>
        <fullName evidence="1">Uncharacterized protein</fullName>
    </submittedName>
</protein>
<comment type="caution">
    <text evidence="1">The sequence shown here is derived from an EMBL/GenBank/DDBJ whole genome shotgun (WGS) entry which is preliminary data.</text>
</comment>
<gene>
    <name evidence="1" type="ORF">I7X30_13635</name>
</gene>
<name>A0ABS0SS67_9FLAO</name>
<reference evidence="1 2" key="1">
    <citation type="journal article" date="2021" name="Int. J. Syst. Evol. Microbiol.">
        <title>Capnocytophaga periodontitidis sp. nov., isolated from subgingival plaque of periodontitis patient.</title>
        <authorList>
            <person name="Zhang Y."/>
            <person name="Qiao D."/>
            <person name="Shi W."/>
            <person name="Wu D."/>
            <person name="Cai M."/>
        </authorList>
    </citation>
    <scope>NUCLEOTIDE SEQUENCE [LARGE SCALE GENOMIC DNA]</scope>
    <source>
        <strain evidence="1 2">051621</strain>
    </source>
</reference>